<comment type="similarity">
    <text evidence="5">Belongs to the NtaA/SnaA/DszA monooxygenase family.</text>
</comment>
<organism evidence="8 9">
    <name type="scientific">Lacicoccus alkaliphilus DSM 16010</name>
    <dbReference type="NCBI Taxonomy" id="1123231"/>
    <lineage>
        <taxon>Bacteria</taxon>
        <taxon>Bacillati</taxon>
        <taxon>Bacillota</taxon>
        <taxon>Bacilli</taxon>
        <taxon>Bacillales</taxon>
        <taxon>Salinicoccaceae</taxon>
        <taxon>Lacicoccus</taxon>
    </lineage>
</organism>
<evidence type="ECO:0000256" key="4">
    <source>
        <dbReference type="ARBA" id="ARBA00023033"/>
    </source>
</evidence>
<dbReference type="InterPro" id="IPR051260">
    <property type="entry name" value="Diverse_substr_monoxygenases"/>
</dbReference>
<feature type="binding site" evidence="6">
    <location>
        <position position="96"/>
    </location>
    <ligand>
        <name>FMN</name>
        <dbReference type="ChEBI" id="CHEBI:58210"/>
    </ligand>
</feature>
<evidence type="ECO:0000256" key="5">
    <source>
        <dbReference type="ARBA" id="ARBA00033748"/>
    </source>
</evidence>
<evidence type="ECO:0000256" key="1">
    <source>
        <dbReference type="ARBA" id="ARBA00022630"/>
    </source>
</evidence>
<feature type="binding site" evidence="6">
    <location>
        <position position="221"/>
    </location>
    <ligand>
        <name>FMN</name>
        <dbReference type="ChEBI" id="CHEBI:58210"/>
    </ligand>
</feature>
<dbReference type="PANTHER" id="PTHR30011:SF16">
    <property type="entry name" value="C2H2 FINGER DOMAIN TRANSCRIPTION FACTOR (EUROFUNG)-RELATED"/>
    <property type="match status" value="1"/>
</dbReference>
<dbReference type="Gene3D" id="3.20.20.30">
    <property type="entry name" value="Luciferase-like domain"/>
    <property type="match status" value="1"/>
</dbReference>
<keyword evidence="1 6" id="KW-0285">Flavoprotein</keyword>
<reference evidence="8 9" key="1">
    <citation type="submission" date="2016-11" db="EMBL/GenBank/DDBJ databases">
        <authorList>
            <person name="Jaros S."/>
            <person name="Januszkiewicz K."/>
            <person name="Wedrychowicz H."/>
        </authorList>
    </citation>
    <scope>NUCLEOTIDE SEQUENCE [LARGE SCALE GENOMIC DNA]</scope>
    <source>
        <strain evidence="8 9">DSM 16010</strain>
    </source>
</reference>
<dbReference type="InterPro" id="IPR016215">
    <property type="entry name" value="NTA_MOA"/>
</dbReference>
<feature type="binding site" evidence="6">
    <location>
        <position position="150"/>
    </location>
    <ligand>
        <name>FMN</name>
        <dbReference type="ChEBI" id="CHEBI:58210"/>
    </ligand>
</feature>
<dbReference type="STRING" id="1123231.SAMN02745189_02583"/>
<keyword evidence="4 8" id="KW-0503">Monooxygenase</keyword>
<dbReference type="RefSeq" id="WP_072710974.1">
    <property type="nucleotide sequence ID" value="NZ_FRCF01000020.1"/>
</dbReference>
<dbReference type="PANTHER" id="PTHR30011">
    <property type="entry name" value="ALKANESULFONATE MONOOXYGENASE-RELATED"/>
    <property type="match status" value="1"/>
</dbReference>
<evidence type="ECO:0000256" key="2">
    <source>
        <dbReference type="ARBA" id="ARBA00022643"/>
    </source>
</evidence>
<keyword evidence="9" id="KW-1185">Reference proteome</keyword>
<dbReference type="PIRSF" id="PIRSF000337">
    <property type="entry name" value="NTA_MOA"/>
    <property type="match status" value="1"/>
</dbReference>
<dbReference type="Proteomes" id="UP000184206">
    <property type="component" value="Unassembled WGS sequence"/>
</dbReference>
<dbReference type="AlphaFoldDB" id="A0A1M7KNE0"/>
<evidence type="ECO:0000259" key="7">
    <source>
        <dbReference type="Pfam" id="PF00296"/>
    </source>
</evidence>
<dbReference type="CDD" id="cd01095">
    <property type="entry name" value="Nitrilotriacetate_monoxgenase"/>
    <property type="match status" value="1"/>
</dbReference>
<dbReference type="InterPro" id="IPR036661">
    <property type="entry name" value="Luciferase-like_sf"/>
</dbReference>
<name>A0A1M7KNE0_9BACL</name>
<evidence type="ECO:0000313" key="8">
    <source>
        <dbReference type="EMBL" id="SHM66493.1"/>
    </source>
</evidence>
<dbReference type="InterPro" id="IPR011251">
    <property type="entry name" value="Luciferase-like_dom"/>
</dbReference>
<evidence type="ECO:0000313" key="9">
    <source>
        <dbReference type="Proteomes" id="UP000184206"/>
    </source>
</evidence>
<dbReference type="SUPFAM" id="SSF51679">
    <property type="entry name" value="Bacterial luciferase-like"/>
    <property type="match status" value="1"/>
</dbReference>
<dbReference type="GO" id="GO:0016705">
    <property type="term" value="F:oxidoreductase activity, acting on paired donors, with incorporation or reduction of molecular oxygen"/>
    <property type="evidence" value="ECO:0007669"/>
    <property type="project" value="InterPro"/>
</dbReference>
<dbReference type="Pfam" id="PF00296">
    <property type="entry name" value="Bac_luciferase"/>
    <property type="match status" value="1"/>
</dbReference>
<gene>
    <name evidence="8" type="ORF">SAMN02745189_02583</name>
</gene>
<proteinExistence type="inferred from homology"/>
<dbReference type="OrthoDB" id="3265338at2"/>
<dbReference type="GO" id="GO:0004497">
    <property type="term" value="F:monooxygenase activity"/>
    <property type="evidence" value="ECO:0007669"/>
    <property type="project" value="UniProtKB-KW"/>
</dbReference>
<feature type="binding site" evidence="6">
    <location>
        <position position="58"/>
    </location>
    <ligand>
        <name>FMN</name>
        <dbReference type="ChEBI" id="CHEBI:58210"/>
    </ligand>
</feature>
<dbReference type="EMBL" id="FRCF01000020">
    <property type="protein sequence ID" value="SHM66493.1"/>
    <property type="molecule type" value="Genomic_DNA"/>
</dbReference>
<accession>A0A1M7KNE0</accession>
<keyword evidence="3" id="KW-0560">Oxidoreductase</keyword>
<feature type="domain" description="Luciferase-like" evidence="7">
    <location>
        <begin position="22"/>
        <end position="385"/>
    </location>
</feature>
<keyword evidence="2 6" id="KW-0288">FMN</keyword>
<protein>
    <submittedName>
        <fullName evidence="8">FMN-dependent oxidoreductase, nitrilotriacetate monooxygenase family</fullName>
    </submittedName>
</protein>
<dbReference type="NCBIfam" id="TIGR03860">
    <property type="entry name" value="FMN_nitrolo"/>
    <property type="match status" value="1"/>
</dbReference>
<evidence type="ECO:0000256" key="6">
    <source>
        <dbReference type="PIRSR" id="PIRSR000337-1"/>
    </source>
</evidence>
<evidence type="ECO:0000256" key="3">
    <source>
        <dbReference type="ARBA" id="ARBA00023002"/>
    </source>
</evidence>
<sequence>MNHSKELNIGVLLYGVGHHQAAWLEEDSSINEFITIEYYENLARIAERGKLDAVFFADSQAFPAYSATELPTSYFDPLIALTAMSKVTDNVGLVSTISGTFNNPFTSARQLLSLHHITKGRAGWNLVTSMTHREAQNHSMSELPGRTVRYKKADEFAAVMDQLFESWSLEHYKPDRINKEIIKNESIQPFNYKGHNFQIKGPLTLPLGKAGKPVAMQAGTSMEGVALAAKYADAVYSVSWNLKQAKAYRNKLNEAIKASHRPEANIKVFPGLVTYVGRTKEEAWKKKLKLDGLLPIDSTLDQLEFFIQRDTTSWDLDEKVPPLPSVEEFTGPIGRYQTVLEIIEDKNPTVRELIGYLSAGGGHLTLIGTPREIVDEMEKWMNEGVADGFNLMPPTLPGGLEDFVDLIIPEMQNRGLFRKDYNGETFREMLALY</sequence>